<dbReference type="OrthoDB" id="9804790at2"/>
<name>A0A432Y9X6_9GAMM</name>
<dbReference type="AlphaFoldDB" id="A0A432Y9X6"/>
<evidence type="ECO:0000256" key="5">
    <source>
        <dbReference type="PIRSR" id="PIRSR000097-1"/>
    </source>
</evidence>
<feature type="binding site" evidence="6">
    <location>
        <position position="94"/>
    </location>
    <ligand>
        <name>substrate</name>
    </ligand>
</feature>
<dbReference type="PANTHER" id="PTHR43827:SF3">
    <property type="entry name" value="NADP-DEPENDENT OXIDOREDUCTASE DOMAIN-CONTAINING PROTEIN"/>
    <property type="match status" value="1"/>
</dbReference>
<dbReference type="Proteomes" id="UP000287330">
    <property type="component" value="Unassembled WGS sequence"/>
</dbReference>
<dbReference type="PANTHER" id="PTHR43827">
    <property type="entry name" value="2,5-DIKETO-D-GLUCONIC ACID REDUCTASE"/>
    <property type="match status" value="1"/>
</dbReference>
<gene>
    <name evidence="9" type="ORF">CWE25_04500</name>
</gene>
<feature type="active site" description="Proton donor" evidence="5">
    <location>
        <position position="38"/>
    </location>
</feature>
<protein>
    <submittedName>
        <fullName evidence="9">2,5-didehydrogluconate reductase DkgB</fullName>
    </submittedName>
</protein>
<dbReference type="FunFam" id="3.20.20.100:FF:000002">
    <property type="entry name" value="2,5-diketo-D-gluconic acid reductase A"/>
    <property type="match status" value="1"/>
</dbReference>
<evidence type="ECO:0000313" key="9">
    <source>
        <dbReference type="EMBL" id="RUO57733.1"/>
    </source>
</evidence>
<evidence type="ECO:0000256" key="7">
    <source>
        <dbReference type="PIRSR" id="PIRSR000097-3"/>
    </source>
</evidence>
<comment type="catalytic activity">
    <reaction evidence="4">
        <text>hydroxyacetone + NADP(+) = methylglyoxal + NADPH + H(+)</text>
        <dbReference type="Rhea" id="RHEA:27986"/>
        <dbReference type="ChEBI" id="CHEBI:15378"/>
        <dbReference type="ChEBI" id="CHEBI:17158"/>
        <dbReference type="ChEBI" id="CHEBI:27957"/>
        <dbReference type="ChEBI" id="CHEBI:57783"/>
        <dbReference type="ChEBI" id="CHEBI:58349"/>
    </reaction>
</comment>
<dbReference type="InterPro" id="IPR023210">
    <property type="entry name" value="NADP_OxRdtase_dom"/>
</dbReference>
<dbReference type="GO" id="GO:0051596">
    <property type="term" value="P:methylglyoxal catabolic process"/>
    <property type="evidence" value="ECO:0007669"/>
    <property type="project" value="TreeGrafter"/>
</dbReference>
<evidence type="ECO:0000256" key="6">
    <source>
        <dbReference type="PIRSR" id="PIRSR000097-2"/>
    </source>
</evidence>
<comment type="caution">
    <text evidence="9">The sequence shown here is derived from an EMBL/GenBank/DDBJ whole genome shotgun (WGS) entry which is preliminary data.</text>
</comment>
<sequence length="263" mass="29447">MIPQFGMGTFRLEGQELTDLVSAAIDMGYQHIDTAQFYDNEADVGKALAQHSNKDVFVTTKVWYEKLVYQDVLDSLQESRDKLQRDTMDLALIHWPSPNNEVPVEETLDALQKAQQDGLIKHFGVSNFTIDLLNRAAAHVGQENLLTNQIEVHPFFQNHAITDACKQMGVKVTAYLPLAKGAVMDNAVMQDIAEKHNASPAQVAIAWQLANGYIAIPSTTKVDHLKSNFEAQQLKLDQDDLKAIADIDKDDRLIDPDFSPDWD</sequence>
<dbReference type="PIRSF" id="PIRSF000097">
    <property type="entry name" value="AKR"/>
    <property type="match status" value="1"/>
</dbReference>
<feature type="site" description="Lowers pKa of active site Tyr" evidence="7">
    <location>
        <position position="61"/>
    </location>
</feature>
<feature type="domain" description="NADP-dependent oxidoreductase" evidence="8">
    <location>
        <begin position="6"/>
        <end position="248"/>
    </location>
</feature>
<dbReference type="Pfam" id="PF00248">
    <property type="entry name" value="Aldo_ket_red"/>
    <property type="match status" value="1"/>
</dbReference>
<dbReference type="GO" id="GO:1990002">
    <property type="term" value="F:methylglyoxal reductase (NADPH) (acetol producing) activity"/>
    <property type="evidence" value="ECO:0007669"/>
    <property type="project" value="TreeGrafter"/>
</dbReference>
<reference evidence="10" key="1">
    <citation type="journal article" date="2018" name="Front. Microbiol.">
        <title>Genome-Based Analysis Reveals the Taxonomy and Diversity of the Family Idiomarinaceae.</title>
        <authorList>
            <person name="Liu Y."/>
            <person name="Lai Q."/>
            <person name="Shao Z."/>
        </authorList>
    </citation>
    <scope>NUCLEOTIDE SEQUENCE [LARGE SCALE GENOMIC DNA]</scope>
    <source>
        <strain evidence="10">F23</strain>
    </source>
</reference>
<comment type="similarity">
    <text evidence="1">Belongs to the aldo/keto reductase family.</text>
</comment>
<evidence type="ECO:0000256" key="4">
    <source>
        <dbReference type="ARBA" id="ARBA00049445"/>
    </source>
</evidence>
<dbReference type="RefSeq" id="WP_110572973.1">
    <property type="nucleotide sequence ID" value="NZ_PIPV01000002.1"/>
</dbReference>
<dbReference type="NCBIfam" id="NF008377">
    <property type="entry name" value="PRK11172.1"/>
    <property type="match status" value="1"/>
</dbReference>
<evidence type="ECO:0000256" key="1">
    <source>
        <dbReference type="ARBA" id="ARBA00007905"/>
    </source>
</evidence>
<organism evidence="9 10">
    <name type="scientific">Idiomarina fontislapidosi</name>
    <dbReference type="NCBI Taxonomy" id="263723"/>
    <lineage>
        <taxon>Bacteria</taxon>
        <taxon>Pseudomonadati</taxon>
        <taxon>Pseudomonadota</taxon>
        <taxon>Gammaproteobacteria</taxon>
        <taxon>Alteromonadales</taxon>
        <taxon>Idiomarinaceae</taxon>
        <taxon>Idiomarina</taxon>
    </lineage>
</organism>
<dbReference type="SUPFAM" id="SSF51430">
    <property type="entry name" value="NAD(P)-linked oxidoreductase"/>
    <property type="match status" value="1"/>
</dbReference>
<proteinExistence type="inferred from homology"/>
<keyword evidence="3" id="KW-0560">Oxidoreductase</keyword>
<dbReference type="InterPro" id="IPR036812">
    <property type="entry name" value="NAD(P)_OxRdtase_dom_sf"/>
</dbReference>
<evidence type="ECO:0000256" key="3">
    <source>
        <dbReference type="ARBA" id="ARBA00023002"/>
    </source>
</evidence>
<dbReference type="InterPro" id="IPR020471">
    <property type="entry name" value="AKR"/>
</dbReference>
<evidence type="ECO:0000256" key="2">
    <source>
        <dbReference type="ARBA" id="ARBA00022857"/>
    </source>
</evidence>
<evidence type="ECO:0000313" key="10">
    <source>
        <dbReference type="Proteomes" id="UP000287330"/>
    </source>
</evidence>
<accession>A0A432Y9X6</accession>
<dbReference type="PRINTS" id="PR00069">
    <property type="entry name" value="ALDKETRDTASE"/>
</dbReference>
<dbReference type="EMBL" id="PIPV01000002">
    <property type="protein sequence ID" value="RUO57733.1"/>
    <property type="molecule type" value="Genomic_DNA"/>
</dbReference>
<dbReference type="Gene3D" id="3.20.20.100">
    <property type="entry name" value="NADP-dependent oxidoreductase domain"/>
    <property type="match status" value="1"/>
</dbReference>
<keyword evidence="2" id="KW-0521">NADP</keyword>
<keyword evidence="10" id="KW-1185">Reference proteome</keyword>
<evidence type="ECO:0000259" key="8">
    <source>
        <dbReference type="Pfam" id="PF00248"/>
    </source>
</evidence>